<feature type="region of interest" description="Disordered" evidence="1">
    <location>
        <begin position="155"/>
        <end position="179"/>
    </location>
</feature>
<dbReference type="EMBL" id="KN825091">
    <property type="protein sequence ID" value="KIK94683.1"/>
    <property type="molecule type" value="Genomic_DNA"/>
</dbReference>
<name>A0A0D0DQI2_9AGAM</name>
<dbReference type="Proteomes" id="UP000054538">
    <property type="component" value="Unassembled WGS sequence"/>
</dbReference>
<dbReference type="OrthoDB" id="3034033at2759"/>
<dbReference type="InParanoid" id="A0A0D0DQI2"/>
<protein>
    <submittedName>
        <fullName evidence="2">Uncharacterized protein</fullName>
    </submittedName>
</protein>
<keyword evidence="3" id="KW-1185">Reference proteome</keyword>
<evidence type="ECO:0000313" key="2">
    <source>
        <dbReference type="EMBL" id="KIK94683.1"/>
    </source>
</evidence>
<dbReference type="HOGENOM" id="CLU_1571268_0_0_1"/>
<reference evidence="2 3" key="1">
    <citation type="submission" date="2014-04" db="EMBL/GenBank/DDBJ databases">
        <authorList>
            <consortium name="DOE Joint Genome Institute"/>
            <person name="Kuo A."/>
            <person name="Kohler A."/>
            <person name="Jargeat P."/>
            <person name="Nagy L.G."/>
            <person name="Floudas D."/>
            <person name="Copeland A."/>
            <person name="Barry K.W."/>
            <person name="Cichocki N."/>
            <person name="Veneault-Fourrey C."/>
            <person name="LaButti K."/>
            <person name="Lindquist E.A."/>
            <person name="Lipzen A."/>
            <person name="Lundell T."/>
            <person name="Morin E."/>
            <person name="Murat C."/>
            <person name="Sun H."/>
            <person name="Tunlid A."/>
            <person name="Henrissat B."/>
            <person name="Grigoriev I.V."/>
            <person name="Hibbett D.S."/>
            <person name="Martin F."/>
            <person name="Nordberg H.P."/>
            <person name="Cantor M.N."/>
            <person name="Hua S.X."/>
        </authorList>
    </citation>
    <scope>NUCLEOTIDE SEQUENCE [LARGE SCALE GENOMIC DNA]</scope>
    <source>
        <strain evidence="2 3">Ve08.2h10</strain>
    </source>
</reference>
<organism evidence="2 3">
    <name type="scientific">Paxillus rubicundulus Ve08.2h10</name>
    <dbReference type="NCBI Taxonomy" id="930991"/>
    <lineage>
        <taxon>Eukaryota</taxon>
        <taxon>Fungi</taxon>
        <taxon>Dikarya</taxon>
        <taxon>Basidiomycota</taxon>
        <taxon>Agaricomycotina</taxon>
        <taxon>Agaricomycetes</taxon>
        <taxon>Agaricomycetidae</taxon>
        <taxon>Boletales</taxon>
        <taxon>Paxilineae</taxon>
        <taxon>Paxillaceae</taxon>
        <taxon>Paxillus</taxon>
    </lineage>
</organism>
<sequence length="201" mass="22601">MYSTMTRSSFSTTAFAQLVHRLRHTNARYDQITSQFRCRIRPTHHAKRRAYWAGLRIDISKARACPGTLVSRRPLPIVDTAYYTPLVVAPLPFMSNYNHMNAFEGSALGLQLTNLPEVVVPSPPRSLSARAGQRRRLTIRVPPLHYQYSASEMNAPGAPLLRPRQLPEDDSEIEDISLGHPSSSCGYRSFGWSGLATYRVS</sequence>
<accession>A0A0D0DQI2</accession>
<evidence type="ECO:0000313" key="3">
    <source>
        <dbReference type="Proteomes" id="UP000054538"/>
    </source>
</evidence>
<reference evidence="3" key="2">
    <citation type="submission" date="2015-01" db="EMBL/GenBank/DDBJ databases">
        <title>Evolutionary Origins and Diversification of the Mycorrhizal Mutualists.</title>
        <authorList>
            <consortium name="DOE Joint Genome Institute"/>
            <consortium name="Mycorrhizal Genomics Consortium"/>
            <person name="Kohler A."/>
            <person name="Kuo A."/>
            <person name="Nagy L.G."/>
            <person name="Floudas D."/>
            <person name="Copeland A."/>
            <person name="Barry K.W."/>
            <person name="Cichocki N."/>
            <person name="Veneault-Fourrey C."/>
            <person name="LaButti K."/>
            <person name="Lindquist E.A."/>
            <person name="Lipzen A."/>
            <person name="Lundell T."/>
            <person name="Morin E."/>
            <person name="Murat C."/>
            <person name="Riley R."/>
            <person name="Ohm R."/>
            <person name="Sun H."/>
            <person name="Tunlid A."/>
            <person name="Henrissat B."/>
            <person name="Grigoriev I.V."/>
            <person name="Hibbett D.S."/>
            <person name="Martin F."/>
        </authorList>
    </citation>
    <scope>NUCLEOTIDE SEQUENCE [LARGE SCALE GENOMIC DNA]</scope>
    <source>
        <strain evidence="3">Ve08.2h10</strain>
    </source>
</reference>
<dbReference type="AlphaFoldDB" id="A0A0D0DQI2"/>
<gene>
    <name evidence="2" type="ORF">PAXRUDRAFT_432069</name>
</gene>
<evidence type="ECO:0000256" key="1">
    <source>
        <dbReference type="SAM" id="MobiDB-lite"/>
    </source>
</evidence>
<proteinExistence type="predicted"/>